<sequence length="339" mass="37734">MTGSNMSNALANAVCQRCQARFAPAERIVNSNGELYHEQCFVCAQCFRPFPEGLFYEFEGRKYCEHDFQMLFAPCCGSCGEFIIGRVIKAMNNSWHPGCFRCELCDVELADLGFVKNAGRHLCRPCHNREKAKGLGKYICQRCHLVIDEQPLMFRNDAYHPDHFSCTHCGKELTAEARELKGELYCLPCHDKMGVPICGACRRPIEGRVVNALGKQWHVEVSGVGPDGRWRPHEALRSPTPRTWAGSQQAPSSWVLPLLPLAGDQLVHRSQETRAHSPWLGSHAHLPSSPCWPSRGFQSDKKPLGTTCPGSWVGLQLTEPGVRTAHTDVEAGHTCRGAP</sequence>
<dbReference type="FunCoup" id="A0A3Q2H9Z8">
    <property type="interactions" value="106"/>
</dbReference>
<evidence type="ECO:0000313" key="8">
    <source>
        <dbReference type="Proteomes" id="UP000002281"/>
    </source>
</evidence>
<keyword evidence="1 5" id="KW-0479">Metal-binding</keyword>
<dbReference type="FunFam" id="2.10.110.10:FF:000017">
    <property type="entry name" value="Lim and senescent cell antigen-like-containing"/>
    <property type="match status" value="1"/>
</dbReference>
<feature type="domain" description="LIM zinc-binding" evidence="6">
    <location>
        <begin position="13"/>
        <end position="74"/>
    </location>
</feature>
<reference evidence="7" key="2">
    <citation type="submission" date="2025-08" db="UniProtKB">
        <authorList>
            <consortium name="Ensembl"/>
        </authorList>
    </citation>
    <scope>IDENTIFICATION</scope>
    <source>
        <strain evidence="7">Thoroughbred</strain>
    </source>
</reference>
<evidence type="ECO:0000313" key="9">
    <source>
        <dbReference type="VGNC" id="VGNC:19672"/>
    </source>
</evidence>
<feature type="domain" description="LIM zinc-binding" evidence="6">
    <location>
        <begin position="138"/>
        <end position="196"/>
    </location>
</feature>
<dbReference type="PANTHER" id="PTHR24210">
    <property type="entry name" value="LIM DOMAIN-CONTAINING PROTEIN"/>
    <property type="match status" value="1"/>
</dbReference>
<keyword evidence="2" id="KW-0677">Repeat</keyword>
<keyword evidence="8" id="KW-1185">Reference proteome</keyword>
<proteinExistence type="predicted"/>
<dbReference type="PROSITE" id="PS50023">
    <property type="entry name" value="LIM_DOMAIN_2"/>
    <property type="match status" value="3"/>
</dbReference>
<evidence type="ECO:0000256" key="1">
    <source>
        <dbReference type="ARBA" id="ARBA00022723"/>
    </source>
</evidence>
<reference evidence="7 8" key="1">
    <citation type="journal article" date="2009" name="Science">
        <title>Genome sequence, comparative analysis, and population genetics of the domestic horse.</title>
        <authorList>
            <consortium name="Broad Institute Genome Sequencing Platform"/>
            <consortium name="Broad Institute Whole Genome Assembly Team"/>
            <person name="Wade C.M."/>
            <person name="Giulotto E."/>
            <person name="Sigurdsson S."/>
            <person name="Zoli M."/>
            <person name="Gnerre S."/>
            <person name="Imsland F."/>
            <person name="Lear T.L."/>
            <person name="Adelson D.L."/>
            <person name="Bailey E."/>
            <person name="Bellone R.R."/>
            <person name="Bloecker H."/>
            <person name="Distl O."/>
            <person name="Edgar R.C."/>
            <person name="Garber M."/>
            <person name="Leeb T."/>
            <person name="Mauceli E."/>
            <person name="MacLeod J.N."/>
            <person name="Penedo M.C.T."/>
            <person name="Raison J.M."/>
            <person name="Sharpe T."/>
            <person name="Vogel J."/>
            <person name="Andersson L."/>
            <person name="Antczak D.F."/>
            <person name="Biagi T."/>
            <person name="Binns M.M."/>
            <person name="Chowdhary B.P."/>
            <person name="Coleman S.J."/>
            <person name="Della Valle G."/>
            <person name="Fryc S."/>
            <person name="Guerin G."/>
            <person name="Hasegawa T."/>
            <person name="Hill E.W."/>
            <person name="Jurka J."/>
            <person name="Kiialainen A."/>
            <person name="Lindgren G."/>
            <person name="Liu J."/>
            <person name="Magnani E."/>
            <person name="Mickelson J.R."/>
            <person name="Murray J."/>
            <person name="Nergadze S.G."/>
            <person name="Onofrio R."/>
            <person name="Pedroni S."/>
            <person name="Piras M.F."/>
            <person name="Raudsepp T."/>
            <person name="Rocchi M."/>
            <person name="Roeed K.H."/>
            <person name="Ryder O.A."/>
            <person name="Searle S."/>
            <person name="Skow L."/>
            <person name="Swinburne J.E."/>
            <person name="Syvaenen A.C."/>
            <person name="Tozaki T."/>
            <person name="Valberg S.J."/>
            <person name="Vaudin M."/>
            <person name="White J.R."/>
            <person name="Zody M.C."/>
            <person name="Lander E.S."/>
            <person name="Lindblad-Toh K."/>
        </authorList>
    </citation>
    <scope>NUCLEOTIDE SEQUENCE [LARGE SCALE GENOMIC DNA]</scope>
    <source>
        <strain evidence="7 8">Thoroughbred</strain>
    </source>
</reference>
<dbReference type="Pfam" id="PF00412">
    <property type="entry name" value="LIM"/>
    <property type="match status" value="3"/>
</dbReference>
<feature type="domain" description="LIM zinc-binding" evidence="6">
    <location>
        <begin position="76"/>
        <end position="133"/>
    </location>
</feature>
<dbReference type="STRING" id="9796.ENSECAP00000030844"/>
<dbReference type="VGNC" id="VGNC:19672">
    <property type="gene designation" value="LIMS2"/>
</dbReference>
<dbReference type="PaxDb" id="9796-ENSECAP00000030844"/>
<organism evidence="7 8">
    <name type="scientific">Equus caballus</name>
    <name type="common">Horse</name>
    <dbReference type="NCBI Taxonomy" id="9796"/>
    <lineage>
        <taxon>Eukaryota</taxon>
        <taxon>Metazoa</taxon>
        <taxon>Chordata</taxon>
        <taxon>Craniata</taxon>
        <taxon>Vertebrata</taxon>
        <taxon>Euteleostomi</taxon>
        <taxon>Mammalia</taxon>
        <taxon>Eutheria</taxon>
        <taxon>Laurasiatheria</taxon>
        <taxon>Perissodactyla</taxon>
        <taxon>Equidae</taxon>
        <taxon>Equus</taxon>
    </lineage>
</organism>
<gene>
    <name evidence="7 9" type="primary">LIMS2</name>
</gene>
<dbReference type="InterPro" id="IPR047944">
    <property type="entry name" value="LIMS1/2-like_LIM1"/>
</dbReference>
<dbReference type="Bgee" id="ENSECAG00000016753">
    <property type="expression patterns" value="Expressed in chorionic villus and 23 other cell types or tissues"/>
</dbReference>
<dbReference type="SMART" id="SM00132">
    <property type="entry name" value="LIM"/>
    <property type="match status" value="3"/>
</dbReference>
<dbReference type="ExpressionAtlas" id="A0A3Q2H9Z8">
    <property type="expression patterns" value="baseline"/>
</dbReference>
<dbReference type="PANTHER" id="PTHR24210:SF10">
    <property type="entry name" value="LIM AND SENESCENT CELL ANTIGEN-LIKE-CONTAINING DOMAIN PROTEIN 2"/>
    <property type="match status" value="1"/>
</dbReference>
<dbReference type="InterPro" id="IPR001781">
    <property type="entry name" value="Znf_LIM"/>
</dbReference>
<evidence type="ECO:0000313" key="7">
    <source>
        <dbReference type="Ensembl" id="ENSECAP00000030844.2"/>
    </source>
</evidence>
<evidence type="ECO:0000256" key="2">
    <source>
        <dbReference type="ARBA" id="ARBA00022737"/>
    </source>
</evidence>
<evidence type="ECO:0000259" key="6">
    <source>
        <dbReference type="PROSITE" id="PS50023"/>
    </source>
</evidence>
<keyword evidence="4 5" id="KW-0440">LIM domain</keyword>
<dbReference type="InParanoid" id="A0A3Q2H9Z8"/>
<dbReference type="SUPFAM" id="SSF57716">
    <property type="entry name" value="Glucocorticoid receptor-like (DNA-binding domain)"/>
    <property type="match status" value="5"/>
</dbReference>
<dbReference type="FunFam" id="2.10.110.10:FF:000021">
    <property type="entry name" value="Lim and senescent cell antigen-like-containing"/>
    <property type="match status" value="1"/>
</dbReference>
<name>A0A3Q2H9Z8_HORSE</name>
<dbReference type="FunFam" id="2.10.110.10:FF:000019">
    <property type="entry name" value="Lim and senescent cell antigen-like-containing"/>
    <property type="match status" value="1"/>
</dbReference>
<dbReference type="PROSITE" id="PS00478">
    <property type="entry name" value="LIM_DOMAIN_1"/>
    <property type="match status" value="3"/>
</dbReference>
<dbReference type="CDD" id="cd09332">
    <property type="entry name" value="LIM2_PINCH"/>
    <property type="match status" value="1"/>
</dbReference>
<reference evidence="7" key="3">
    <citation type="submission" date="2025-09" db="UniProtKB">
        <authorList>
            <consortium name="Ensembl"/>
        </authorList>
    </citation>
    <scope>IDENTIFICATION</scope>
    <source>
        <strain evidence="7">Thoroughbred</strain>
    </source>
</reference>
<dbReference type="Proteomes" id="UP000002281">
    <property type="component" value="Chromosome 18"/>
</dbReference>
<evidence type="ECO:0000256" key="5">
    <source>
        <dbReference type="PROSITE-ProRule" id="PRU00125"/>
    </source>
</evidence>
<dbReference type="CDD" id="cd09333">
    <property type="entry name" value="LIM3_PINCH"/>
    <property type="match status" value="1"/>
</dbReference>
<accession>A0A3Q2H9Z8</accession>
<dbReference type="Gene3D" id="2.10.110.10">
    <property type="entry name" value="Cysteine Rich Protein"/>
    <property type="match status" value="4"/>
</dbReference>
<keyword evidence="3 5" id="KW-0862">Zinc</keyword>
<dbReference type="GO" id="GO:0046872">
    <property type="term" value="F:metal ion binding"/>
    <property type="evidence" value="ECO:0007669"/>
    <property type="project" value="UniProtKB-KW"/>
</dbReference>
<protein>
    <submittedName>
        <fullName evidence="7">LIM zinc finger domain containing 2</fullName>
    </submittedName>
</protein>
<dbReference type="InterPro" id="IPR017351">
    <property type="entry name" value="PINCH-1-4-like"/>
</dbReference>
<dbReference type="AlphaFoldDB" id="A0A3Q2H9Z8"/>
<dbReference type="GeneTree" id="ENSGT00940000153518"/>
<evidence type="ECO:0000256" key="4">
    <source>
        <dbReference type="ARBA" id="ARBA00023038"/>
    </source>
</evidence>
<dbReference type="Ensembl" id="ENSECAT00000034427.2">
    <property type="protein sequence ID" value="ENSECAP00000030844.2"/>
    <property type="gene ID" value="ENSECAG00000016753.4"/>
</dbReference>
<dbReference type="CDD" id="cd09331">
    <property type="entry name" value="LIM1_PINCH"/>
    <property type="match status" value="1"/>
</dbReference>
<evidence type="ECO:0000256" key="3">
    <source>
        <dbReference type="ARBA" id="ARBA00022833"/>
    </source>
</evidence>